<dbReference type="AlphaFoldDB" id="A0A914CUC5"/>
<evidence type="ECO:0000259" key="4">
    <source>
        <dbReference type="Pfam" id="PF25473"/>
    </source>
</evidence>
<dbReference type="PANTHER" id="PTHR21845">
    <property type="entry name" value="TRANSMEMBRANE ANCHOR PROTEIN 1"/>
    <property type="match status" value="1"/>
</dbReference>
<dbReference type="PANTHER" id="PTHR21845:SF2">
    <property type="entry name" value="MATRIX-REMODELING-ASSOCIATED PROTEIN 7"/>
    <property type="match status" value="1"/>
</dbReference>
<feature type="domain" description="Matrix-remodeling-associated protein 7 helical" evidence="4">
    <location>
        <begin position="195"/>
        <end position="256"/>
    </location>
</feature>
<keyword evidence="3" id="KW-0812">Transmembrane</keyword>
<keyword evidence="3" id="KW-1133">Transmembrane helix</keyword>
<reference evidence="6" key="1">
    <citation type="submission" date="2022-11" db="UniProtKB">
        <authorList>
            <consortium name="WormBaseParasite"/>
        </authorList>
    </citation>
    <scope>IDENTIFICATION</scope>
</reference>
<feature type="coiled-coil region" evidence="1">
    <location>
        <begin position="196"/>
        <end position="227"/>
    </location>
</feature>
<dbReference type="Pfam" id="PF25473">
    <property type="entry name" value="MXRA7_helical"/>
    <property type="match status" value="1"/>
</dbReference>
<feature type="compositionally biased region" description="Low complexity" evidence="2">
    <location>
        <begin position="139"/>
        <end position="148"/>
    </location>
</feature>
<evidence type="ECO:0000313" key="5">
    <source>
        <dbReference type="Proteomes" id="UP000887540"/>
    </source>
</evidence>
<dbReference type="WBParaSite" id="ACRNAN_scaffold1386.g16648.t1">
    <property type="protein sequence ID" value="ACRNAN_scaffold1386.g16648.t1"/>
    <property type="gene ID" value="ACRNAN_scaffold1386.g16648"/>
</dbReference>
<feature type="region of interest" description="Disordered" evidence="2">
    <location>
        <begin position="133"/>
        <end position="155"/>
    </location>
</feature>
<feature type="transmembrane region" description="Helical" evidence="3">
    <location>
        <begin position="17"/>
        <end position="39"/>
    </location>
</feature>
<evidence type="ECO:0000256" key="3">
    <source>
        <dbReference type="SAM" id="Phobius"/>
    </source>
</evidence>
<evidence type="ECO:0000256" key="1">
    <source>
        <dbReference type="SAM" id="Coils"/>
    </source>
</evidence>
<protein>
    <submittedName>
        <fullName evidence="6">Matrix-remodeling-associated protein 7</fullName>
    </submittedName>
</protein>
<dbReference type="InterPro" id="IPR057534">
    <property type="entry name" value="MXRA7_helical"/>
</dbReference>
<keyword evidence="5" id="KW-1185">Reference proteome</keyword>
<organism evidence="5 6">
    <name type="scientific">Acrobeloides nanus</name>
    <dbReference type="NCBI Taxonomy" id="290746"/>
    <lineage>
        <taxon>Eukaryota</taxon>
        <taxon>Metazoa</taxon>
        <taxon>Ecdysozoa</taxon>
        <taxon>Nematoda</taxon>
        <taxon>Chromadorea</taxon>
        <taxon>Rhabditida</taxon>
        <taxon>Tylenchina</taxon>
        <taxon>Cephalobomorpha</taxon>
        <taxon>Cephaloboidea</taxon>
        <taxon>Cephalobidae</taxon>
        <taxon>Acrobeloides</taxon>
    </lineage>
</organism>
<dbReference type="Proteomes" id="UP000887540">
    <property type="component" value="Unplaced"/>
</dbReference>
<evidence type="ECO:0000313" key="6">
    <source>
        <dbReference type="WBParaSite" id="ACRNAN_scaffold1386.g16648.t1"/>
    </source>
</evidence>
<evidence type="ECO:0000256" key="2">
    <source>
        <dbReference type="SAM" id="MobiDB-lite"/>
    </source>
</evidence>
<keyword evidence="3" id="KW-0472">Membrane</keyword>
<accession>A0A914CUC5</accession>
<keyword evidence="1" id="KW-0175">Coiled coil</keyword>
<dbReference type="InterPro" id="IPR026622">
    <property type="entry name" value="Mxra7"/>
</dbReference>
<name>A0A914CUC5_9BILA</name>
<sequence length="257" mass="29591">MFRPYESFWDFFTDTPVIYSLILTVLAGIVVPYIVAYFVRIYRVRKLAAQRADSVGRFNSQVIEAINYHRTNISHCSGSESSEKGTPTEETLLIEESTEISETQIRNRKKEMEEVHKKFVNFKDIEEDKDLSKLSVKPSINSSSTSLNSDKENDGYHSHEEEILVNGVLDANCPAEDTGDVLSKLSNMELHGKLATAQLKVRTKKLQESMSDEEREQERKIREEQLNAIFTLMKEQEEKFGLHTKGELEDQLKMYNL</sequence>
<proteinExistence type="predicted"/>